<dbReference type="RefSeq" id="XP_013248711.1">
    <property type="nucleotide sequence ID" value="XM_013393257.1"/>
</dbReference>
<keyword evidence="2" id="KW-1133">Transmembrane helix</keyword>
<feature type="compositionally biased region" description="Basic and acidic residues" evidence="1">
    <location>
        <begin position="494"/>
        <end position="508"/>
    </location>
</feature>
<dbReference type="OrthoDB" id="348233at2759"/>
<feature type="chain" id="PRO_5004670846" evidence="3">
    <location>
        <begin position="24"/>
        <end position="741"/>
    </location>
</feature>
<name>U6GQU3_EIMAC</name>
<evidence type="ECO:0000256" key="2">
    <source>
        <dbReference type="SAM" id="Phobius"/>
    </source>
</evidence>
<proteinExistence type="predicted"/>
<evidence type="ECO:0000313" key="5">
    <source>
        <dbReference type="Proteomes" id="UP000018050"/>
    </source>
</evidence>
<keyword evidence="2" id="KW-0812">Transmembrane</keyword>
<dbReference type="GeneID" id="25274302"/>
<organism evidence="4 5">
    <name type="scientific">Eimeria acervulina</name>
    <name type="common">Coccidian parasite</name>
    <dbReference type="NCBI Taxonomy" id="5801"/>
    <lineage>
        <taxon>Eukaryota</taxon>
        <taxon>Sar</taxon>
        <taxon>Alveolata</taxon>
        <taxon>Apicomplexa</taxon>
        <taxon>Conoidasida</taxon>
        <taxon>Coccidia</taxon>
        <taxon>Eucoccidiorida</taxon>
        <taxon>Eimeriorina</taxon>
        <taxon>Eimeriidae</taxon>
        <taxon>Eimeria</taxon>
    </lineage>
</organism>
<keyword evidence="5" id="KW-1185">Reference proteome</keyword>
<feature type="signal peptide" evidence="3">
    <location>
        <begin position="1"/>
        <end position="23"/>
    </location>
</feature>
<keyword evidence="3" id="KW-0732">Signal</keyword>
<dbReference type="EMBL" id="HG671740">
    <property type="protein sequence ID" value="CDI81623.1"/>
    <property type="molecule type" value="Genomic_DNA"/>
</dbReference>
<evidence type="ECO:0000313" key="4">
    <source>
        <dbReference type="EMBL" id="CDI81623.1"/>
    </source>
</evidence>
<dbReference type="VEuPathDB" id="ToxoDB:EAH_00062320"/>
<dbReference type="Proteomes" id="UP000018050">
    <property type="component" value="Unassembled WGS sequence"/>
</dbReference>
<evidence type="ECO:0000256" key="1">
    <source>
        <dbReference type="SAM" id="MobiDB-lite"/>
    </source>
</evidence>
<reference evidence="4" key="1">
    <citation type="submission" date="2013-10" db="EMBL/GenBank/DDBJ databases">
        <title>Genomic analysis of the causative agents of coccidiosis in chickens.</title>
        <authorList>
            <person name="Reid A.J."/>
            <person name="Blake D."/>
            <person name="Billington K."/>
            <person name="Browne H."/>
            <person name="Dunn M."/>
            <person name="Hung S."/>
            <person name="Kawahara F."/>
            <person name="Miranda-Saavedra D."/>
            <person name="Mourier T."/>
            <person name="Nagra H."/>
            <person name="Otto T.D."/>
            <person name="Rawlings N."/>
            <person name="Sanchez A."/>
            <person name="Sanders M."/>
            <person name="Subramaniam C."/>
            <person name="Tay Y."/>
            <person name="Dear P."/>
            <person name="Doerig C."/>
            <person name="Gruber A."/>
            <person name="Parkinson J."/>
            <person name="Shirley M."/>
            <person name="Wan K.L."/>
            <person name="Berriman M."/>
            <person name="Tomley F."/>
            <person name="Pain A."/>
        </authorList>
    </citation>
    <scope>NUCLEOTIDE SEQUENCE</scope>
    <source>
        <strain evidence="4">Houghton</strain>
    </source>
</reference>
<feature type="transmembrane region" description="Helical" evidence="2">
    <location>
        <begin position="100"/>
        <end position="122"/>
    </location>
</feature>
<feature type="region of interest" description="Disordered" evidence="1">
    <location>
        <begin position="494"/>
        <end position="528"/>
    </location>
</feature>
<dbReference type="AlphaFoldDB" id="U6GQU3"/>
<keyword evidence="2" id="KW-0472">Membrane</keyword>
<accession>U6GQU3</accession>
<evidence type="ECO:0000256" key="3">
    <source>
        <dbReference type="SAM" id="SignalP"/>
    </source>
</evidence>
<sequence length="741" mass="78796">MVSPSAAFFTCCIWGGLLSLCGGLQTARCQVGGVEESRWTNVPATLTDQSYELVPSFEHSGASVPSWDSINRTASEPPLDAAPPVGRGGSGRRMNAKLSAAVLALLISAGLISGLHAGASLLRGGARPQPRKRRCSSFSRDVDKLVVAAENLVKTLKEDDAASKLSSSLLAHVQALKAADPNASLLEAWWVPPDVAAAAGPGPGAAAAGAAAEAARAEAAELRQPAAAVPTARVGAPHAAGGGAAAGAGSGGAAEAAAAAGLKVEDWEDSAAAHWDSVLSLTRELQSVFVTRLRHLQREAGFLSHTILFRASSVSAMAAAVETDAVRIEAALTDQMARAAKWDFYMLNSMLQAGHRLSEATPRDPAEAARLLSSIARRTASAEAVFARVKKSYEQVGRWEEVSRPVQLAEYSIEATELMHRLHIMAEDAQLRAAAAAEGEEAWVLAAKTVQQAKAQTQVILRFLGGERRPVRALAYLHKMRHFCRSAEEATTAAERETAAAAEERNEAAAETQAKMQQQQQGKSEPEIPIETLRFRAQREAATAAKHAEVVNMLLSRLEEIEEVTILRSPEEQHFQLARSSAVAHQLAKLTAKAAKAAAAAAESVEFSGRYGAVQAGAKRAEELRREVFDCASAVVRCIAVHGAWFQLDNAVQTSIVKLQQGVEALSLTSPKGSQHQRAVQLLRDGNANLTRRRFRTTAQLSSAARHAVGLLGLARRVEQIRLLEETRSGMTAGVGVERRH</sequence>
<dbReference type="OMA" id="FDCASAV"/>
<protein>
    <submittedName>
        <fullName evidence="4">Uncharacterized protein</fullName>
    </submittedName>
</protein>
<gene>
    <name evidence="4" type="ORF">EAH_00062320</name>
</gene>
<feature type="compositionally biased region" description="Low complexity" evidence="1">
    <location>
        <begin position="509"/>
        <end position="521"/>
    </location>
</feature>
<reference evidence="4" key="2">
    <citation type="submission" date="2013-10" db="EMBL/GenBank/DDBJ databases">
        <authorList>
            <person name="Aslett M."/>
        </authorList>
    </citation>
    <scope>NUCLEOTIDE SEQUENCE</scope>
    <source>
        <strain evidence="4">Houghton</strain>
    </source>
</reference>